<feature type="domain" description="GTP cyclohydrolase II" evidence="15">
    <location>
        <begin position="216"/>
        <end position="367"/>
    </location>
</feature>
<dbReference type="SUPFAM" id="SSF142695">
    <property type="entry name" value="RibA-like"/>
    <property type="match status" value="1"/>
</dbReference>
<dbReference type="Gene3D" id="3.40.50.10990">
    <property type="entry name" value="GTP cyclohydrolase II"/>
    <property type="match status" value="1"/>
</dbReference>
<dbReference type="GO" id="GO:0008686">
    <property type="term" value="F:3,4-dihydroxy-2-butanone-4-phosphate synthase activity"/>
    <property type="evidence" value="ECO:0007669"/>
    <property type="project" value="UniProtKB-UniRule"/>
</dbReference>
<feature type="binding site" evidence="14">
    <location>
        <position position="32"/>
    </location>
    <ligand>
        <name>Mg(2+)</name>
        <dbReference type="ChEBI" id="CHEBI:18420"/>
        <label>2</label>
    </ligand>
</feature>
<evidence type="ECO:0000256" key="2">
    <source>
        <dbReference type="ARBA" id="ARBA00001936"/>
    </source>
</evidence>
<dbReference type="AlphaFoldDB" id="A0A9D7SXT6"/>
<dbReference type="GO" id="GO:0000287">
    <property type="term" value="F:magnesium ion binding"/>
    <property type="evidence" value="ECO:0007669"/>
    <property type="project" value="UniProtKB-UniRule"/>
</dbReference>
<evidence type="ECO:0000256" key="3">
    <source>
        <dbReference type="ARBA" id="ARBA00002284"/>
    </source>
</evidence>
<dbReference type="PIRSF" id="PIRSF001259">
    <property type="entry name" value="RibA"/>
    <property type="match status" value="1"/>
</dbReference>
<evidence type="ECO:0000256" key="13">
    <source>
        <dbReference type="ARBA" id="ARBA00023239"/>
    </source>
</evidence>
<feature type="binding site" evidence="14">
    <location>
        <position position="32"/>
    </location>
    <ligand>
        <name>Mg(2+)</name>
        <dbReference type="ChEBI" id="CHEBI:18420"/>
        <label>1</label>
    </ligand>
</feature>
<comment type="similarity">
    <text evidence="14">Belongs to the DHBP synthase family.</text>
</comment>
<evidence type="ECO:0000313" key="16">
    <source>
        <dbReference type="EMBL" id="MBK9984171.1"/>
    </source>
</evidence>
<evidence type="ECO:0000256" key="7">
    <source>
        <dbReference type="ARBA" id="ARBA00012153"/>
    </source>
</evidence>
<dbReference type="SUPFAM" id="SSF55821">
    <property type="entry name" value="YrdC/RibB"/>
    <property type="match status" value="1"/>
</dbReference>
<reference evidence="16 17" key="1">
    <citation type="submission" date="2020-10" db="EMBL/GenBank/DDBJ databases">
        <title>Connecting structure to function with the recovery of over 1000 high-quality activated sludge metagenome-assembled genomes encoding full-length rRNA genes using long-read sequencing.</title>
        <authorList>
            <person name="Singleton C.M."/>
            <person name="Petriglieri F."/>
            <person name="Kristensen J.M."/>
            <person name="Kirkegaard R.H."/>
            <person name="Michaelsen T.Y."/>
            <person name="Andersen M.H."/>
            <person name="Karst S.M."/>
            <person name="Dueholm M.S."/>
            <person name="Nielsen P.H."/>
            <person name="Albertsen M."/>
        </authorList>
    </citation>
    <scope>NUCLEOTIDE SEQUENCE [LARGE SCALE GENOMIC DNA]</scope>
    <source>
        <strain evidence="16">Ribe_18-Q3-R11-54_MAXAC.273</strain>
    </source>
</reference>
<evidence type="ECO:0000256" key="5">
    <source>
        <dbReference type="ARBA" id="ARBA00005520"/>
    </source>
</evidence>
<evidence type="ECO:0000256" key="4">
    <source>
        <dbReference type="ARBA" id="ARBA00004904"/>
    </source>
</evidence>
<feature type="binding site" evidence="14">
    <location>
        <position position="36"/>
    </location>
    <ligand>
        <name>D-ribulose 5-phosphate</name>
        <dbReference type="ChEBI" id="CHEBI:58121"/>
    </ligand>
</feature>
<dbReference type="PANTHER" id="PTHR21327:SF18">
    <property type="entry name" value="3,4-DIHYDROXY-2-BUTANONE 4-PHOSPHATE SYNTHASE"/>
    <property type="match status" value="1"/>
</dbReference>
<evidence type="ECO:0000256" key="14">
    <source>
        <dbReference type="HAMAP-Rule" id="MF_00180"/>
    </source>
</evidence>
<evidence type="ECO:0000256" key="12">
    <source>
        <dbReference type="ARBA" id="ARBA00023211"/>
    </source>
</evidence>
<comment type="pathway">
    <text evidence="4 14">Cofactor biosynthesis; riboflavin biosynthesis; 2-hydroxy-3-oxobutyl phosphate from D-ribulose 5-phosphate: step 1/1.</text>
</comment>
<keyword evidence="9 14" id="KW-0686">Riboflavin biosynthesis</keyword>
<dbReference type="EC" id="4.1.99.12" evidence="7 14"/>
<comment type="similarity">
    <text evidence="6">In the C-terminal section; belongs to the GTP cyclohydrolase II family.</text>
</comment>
<dbReference type="PANTHER" id="PTHR21327">
    <property type="entry name" value="GTP CYCLOHYDROLASE II-RELATED"/>
    <property type="match status" value="1"/>
</dbReference>
<sequence length="369" mass="40863">MDKPSQLDSIDSAIEDIRLGKIVIVVDDEDRENEGDFICAAECVTPEIINFMATHGRGLICAPLDEKRADELKLQMMVRENTALHETAFTVSIDLIGRGCTTGISAHDRATGIRALVNPTVKAEDYARPGHIFPLRAKTGGVLRRSGHTEAAIDLARLAGYYPAGVLVEILNTDGTMARLPQLAEIAKKHDLKLISIQDLIAYRMDKERIVERMPSYKISSKYGEWTVIPFRQLTNDDIHLALIKGDLENTDPVLVRVHSMSRTGDLLGLIFGETGKEIDNALSLIAKENNGVFLLMRHHELSDNVIDILKAYAQNNGPVSNHEQRDIGVGAQILRDLGIQRMKLMTNHPIPRIGLIGFGLEIVENVKI</sequence>
<dbReference type="GO" id="GO:0030145">
    <property type="term" value="F:manganese ion binding"/>
    <property type="evidence" value="ECO:0007669"/>
    <property type="project" value="UniProtKB-UniRule"/>
</dbReference>
<dbReference type="Proteomes" id="UP000808337">
    <property type="component" value="Unassembled WGS sequence"/>
</dbReference>
<comment type="function">
    <text evidence="3 14">Catalyzes the conversion of D-ribulose 5-phosphate to formate and 3,4-dihydroxy-2-butanone 4-phosphate.</text>
</comment>
<feature type="site" description="Essential for catalytic activity" evidence="14">
    <location>
        <position position="169"/>
    </location>
</feature>
<evidence type="ECO:0000259" key="15">
    <source>
        <dbReference type="Pfam" id="PF00925"/>
    </source>
</evidence>
<dbReference type="GO" id="GO:0003935">
    <property type="term" value="F:GTP cyclohydrolase II activity"/>
    <property type="evidence" value="ECO:0007669"/>
    <property type="project" value="TreeGrafter"/>
</dbReference>
<evidence type="ECO:0000313" key="17">
    <source>
        <dbReference type="Proteomes" id="UP000808337"/>
    </source>
</evidence>
<comment type="catalytic activity">
    <reaction evidence="1 14">
        <text>D-ribulose 5-phosphate = (2S)-2-hydroxy-3-oxobutyl phosphate + formate + H(+)</text>
        <dbReference type="Rhea" id="RHEA:18457"/>
        <dbReference type="ChEBI" id="CHEBI:15378"/>
        <dbReference type="ChEBI" id="CHEBI:15740"/>
        <dbReference type="ChEBI" id="CHEBI:58121"/>
        <dbReference type="ChEBI" id="CHEBI:58830"/>
        <dbReference type="EC" id="4.1.99.12"/>
    </reaction>
</comment>
<dbReference type="FunFam" id="3.90.870.10:FF:000001">
    <property type="entry name" value="Riboflavin biosynthesis protein RibBA"/>
    <property type="match status" value="1"/>
</dbReference>
<keyword evidence="13 14" id="KW-0456">Lyase</keyword>
<gene>
    <name evidence="14 16" type="primary">ribB</name>
    <name evidence="16" type="ORF">IPP15_17680</name>
</gene>
<dbReference type="Gene3D" id="3.90.870.10">
    <property type="entry name" value="DHBP synthase"/>
    <property type="match status" value="1"/>
</dbReference>
<dbReference type="InterPro" id="IPR017945">
    <property type="entry name" value="DHBP_synth_RibB-like_a/b_dom"/>
</dbReference>
<feature type="binding site" evidence="14">
    <location>
        <begin position="145"/>
        <end position="149"/>
    </location>
    <ligand>
        <name>D-ribulose 5-phosphate</name>
        <dbReference type="ChEBI" id="CHEBI:58121"/>
    </ligand>
</feature>
<protein>
    <recommendedName>
        <fullName evidence="8 14">3,4-dihydroxy-2-butanone 4-phosphate synthase</fullName>
        <shortName evidence="14">DHBP synthase</shortName>
        <ecNumber evidence="7 14">4.1.99.12</ecNumber>
    </recommendedName>
</protein>
<keyword evidence="11 14" id="KW-0460">Magnesium</keyword>
<comment type="cofactor">
    <cofactor evidence="2">
        <name>Mn(2+)</name>
        <dbReference type="ChEBI" id="CHEBI:29035"/>
    </cofactor>
</comment>
<keyword evidence="10 14" id="KW-0479">Metal-binding</keyword>
<evidence type="ECO:0000256" key="9">
    <source>
        <dbReference type="ARBA" id="ARBA00022619"/>
    </source>
</evidence>
<comment type="similarity">
    <text evidence="5">In the N-terminal section; belongs to the DHBP synthase family.</text>
</comment>
<dbReference type="EMBL" id="JADKGY010000029">
    <property type="protein sequence ID" value="MBK9984171.1"/>
    <property type="molecule type" value="Genomic_DNA"/>
</dbReference>
<name>A0A9D7SXT6_9BACT</name>
<dbReference type="InterPro" id="IPR032677">
    <property type="entry name" value="GTP_cyclohydro_II"/>
</dbReference>
<dbReference type="Pfam" id="PF00925">
    <property type="entry name" value="GTP_cyclohydro2"/>
    <property type="match status" value="1"/>
</dbReference>
<dbReference type="InterPro" id="IPR000422">
    <property type="entry name" value="DHBP_synthase_RibB"/>
</dbReference>
<accession>A0A9D7SXT6</accession>
<keyword evidence="12 14" id="KW-0464">Manganese</keyword>
<feature type="binding site" evidence="14">
    <location>
        <begin position="31"/>
        <end position="32"/>
    </location>
    <ligand>
        <name>D-ribulose 5-phosphate</name>
        <dbReference type="ChEBI" id="CHEBI:58121"/>
    </ligand>
</feature>
<evidence type="ECO:0000256" key="11">
    <source>
        <dbReference type="ARBA" id="ARBA00022842"/>
    </source>
</evidence>
<proteinExistence type="inferred from homology"/>
<feature type="site" description="Essential for catalytic activity" evidence="14">
    <location>
        <position position="131"/>
    </location>
</feature>
<evidence type="ECO:0000256" key="8">
    <source>
        <dbReference type="ARBA" id="ARBA00018836"/>
    </source>
</evidence>
<dbReference type="NCBIfam" id="TIGR00506">
    <property type="entry name" value="ribB"/>
    <property type="match status" value="1"/>
</dbReference>
<dbReference type="InterPro" id="IPR036144">
    <property type="entry name" value="RibA-like_sf"/>
</dbReference>
<dbReference type="GO" id="GO:0005829">
    <property type="term" value="C:cytosol"/>
    <property type="evidence" value="ECO:0007669"/>
    <property type="project" value="TreeGrafter"/>
</dbReference>
<comment type="subunit">
    <text evidence="14">Homodimer.</text>
</comment>
<organism evidence="16 17">
    <name type="scientific">Candidatus Opimibacter skivensis</name>
    <dbReference type="NCBI Taxonomy" id="2982028"/>
    <lineage>
        <taxon>Bacteria</taxon>
        <taxon>Pseudomonadati</taxon>
        <taxon>Bacteroidota</taxon>
        <taxon>Saprospiria</taxon>
        <taxon>Saprospirales</taxon>
        <taxon>Saprospiraceae</taxon>
        <taxon>Candidatus Opimibacter</taxon>
    </lineage>
</organism>
<dbReference type="HAMAP" id="MF_00180">
    <property type="entry name" value="RibB"/>
    <property type="match status" value="1"/>
</dbReference>
<evidence type="ECO:0000256" key="6">
    <source>
        <dbReference type="ARBA" id="ARBA00008976"/>
    </source>
</evidence>
<comment type="cofactor">
    <cofactor evidence="14">
        <name>Mg(2+)</name>
        <dbReference type="ChEBI" id="CHEBI:18420"/>
    </cofactor>
    <cofactor evidence="14">
        <name>Mn(2+)</name>
        <dbReference type="ChEBI" id="CHEBI:29035"/>
    </cofactor>
    <text evidence="14">Binds 2 divalent metal cations per subunit. Magnesium or manganese.</text>
</comment>
<comment type="caution">
    <text evidence="16">The sequence shown here is derived from an EMBL/GenBank/DDBJ whole genome shotgun (WGS) entry which is preliminary data.</text>
</comment>
<evidence type="ECO:0000256" key="10">
    <source>
        <dbReference type="ARBA" id="ARBA00022723"/>
    </source>
</evidence>
<dbReference type="Pfam" id="PF00926">
    <property type="entry name" value="DHBP_synthase"/>
    <property type="match status" value="1"/>
</dbReference>
<dbReference type="GO" id="GO:0009231">
    <property type="term" value="P:riboflavin biosynthetic process"/>
    <property type="evidence" value="ECO:0007669"/>
    <property type="project" value="UniProtKB-UniRule"/>
</dbReference>
<evidence type="ECO:0000256" key="1">
    <source>
        <dbReference type="ARBA" id="ARBA00000141"/>
    </source>
</evidence>
<feature type="binding site" evidence="14">
    <location>
        <position position="148"/>
    </location>
    <ligand>
        <name>Mg(2+)</name>
        <dbReference type="ChEBI" id="CHEBI:18420"/>
        <label>2</label>
    </ligand>
</feature>